<gene>
    <name evidence="2" type="ORF">ACFPVW_07635</name>
</gene>
<dbReference type="Pfam" id="PF01872">
    <property type="entry name" value="RibD_C"/>
    <property type="match status" value="1"/>
</dbReference>
<dbReference type="RefSeq" id="WP_042643586.1">
    <property type="nucleotide sequence ID" value="NZ_CDDF01000016.1"/>
</dbReference>
<proteinExistence type="predicted"/>
<dbReference type="Gene3D" id="3.40.430.10">
    <property type="entry name" value="Dihydrofolate Reductase, subunit A"/>
    <property type="match status" value="1"/>
</dbReference>
<dbReference type="InterPro" id="IPR002734">
    <property type="entry name" value="RibDG_C"/>
</dbReference>
<name>A0ABW0Y8U0_9GAMM</name>
<protein>
    <submittedName>
        <fullName evidence="2">Dihydrofolate reductase family protein</fullName>
    </submittedName>
</protein>
<evidence type="ECO:0000259" key="1">
    <source>
        <dbReference type="Pfam" id="PF01872"/>
    </source>
</evidence>
<dbReference type="SUPFAM" id="SSF53597">
    <property type="entry name" value="Dihydrofolate reductase-like"/>
    <property type="match status" value="1"/>
</dbReference>
<sequence length="183" mass="19431">MSTESIGTQPRPSVSAFLALSLDGFIAGEGGDLDWLAPFSGDSPQETGYSALMASADVLLMGRNTFDVVRAFPDWPYGDKPVVVLTHRPAEPGANLSFRQGELGQVLGELWQEGVRHLYLDGGELVRQGLQAGLVDELTLFWVPVTLGRGVPLFAGALPGRLSPVSSTVLPSGLVRVIYSPAP</sequence>
<comment type="caution">
    <text evidence="2">The sequence shown here is derived from an EMBL/GenBank/DDBJ whole genome shotgun (WGS) entry which is preliminary data.</text>
</comment>
<dbReference type="InterPro" id="IPR024072">
    <property type="entry name" value="DHFR-like_dom_sf"/>
</dbReference>
<evidence type="ECO:0000313" key="2">
    <source>
        <dbReference type="EMBL" id="MFC5705932.1"/>
    </source>
</evidence>
<dbReference type="EMBL" id="JBHSPP010000008">
    <property type="protein sequence ID" value="MFC5705932.1"/>
    <property type="molecule type" value="Genomic_DNA"/>
</dbReference>
<reference evidence="3" key="1">
    <citation type="journal article" date="2019" name="Int. J. Syst. Evol. Microbiol.">
        <title>The Global Catalogue of Microorganisms (GCM) 10K type strain sequencing project: providing services to taxonomists for standard genome sequencing and annotation.</title>
        <authorList>
            <consortium name="The Broad Institute Genomics Platform"/>
            <consortium name="The Broad Institute Genome Sequencing Center for Infectious Disease"/>
            <person name="Wu L."/>
            <person name="Ma J."/>
        </authorList>
    </citation>
    <scope>NUCLEOTIDE SEQUENCE [LARGE SCALE GENOMIC DNA]</scope>
    <source>
        <strain evidence="3">KCTC 15012</strain>
    </source>
</reference>
<dbReference type="Proteomes" id="UP001596132">
    <property type="component" value="Unassembled WGS sequence"/>
</dbReference>
<dbReference type="PANTHER" id="PTHR38011:SF11">
    <property type="entry name" value="2,5-DIAMINO-6-RIBOSYLAMINO-4(3H)-PYRIMIDINONE 5'-PHOSPHATE REDUCTASE"/>
    <property type="match status" value="1"/>
</dbReference>
<accession>A0ABW0Y8U0</accession>
<organism evidence="2 3">
    <name type="scientific">Aeromonas eucrenophila</name>
    <dbReference type="NCBI Taxonomy" id="649"/>
    <lineage>
        <taxon>Bacteria</taxon>
        <taxon>Pseudomonadati</taxon>
        <taxon>Pseudomonadota</taxon>
        <taxon>Gammaproteobacteria</taxon>
        <taxon>Aeromonadales</taxon>
        <taxon>Aeromonadaceae</taxon>
        <taxon>Aeromonas</taxon>
    </lineage>
</organism>
<dbReference type="PANTHER" id="PTHR38011">
    <property type="entry name" value="DIHYDROFOLATE REDUCTASE FAMILY PROTEIN (AFU_ORTHOLOGUE AFUA_8G06820)"/>
    <property type="match status" value="1"/>
</dbReference>
<keyword evidence="3" id="KW-1185">Reference proteome</keyword>
<feature type="domain" description="Bacterial bifunctional deaminase-reductase C-terminal" evidence="1">
    <location>
        <begin position="12"/>
        <end position="174"/>
    </location>
</feature>
<evidence type="ECO:0000313" key="3">
    <source>
        <dbReference type="Proteomes" id="UP001596132"/>
    </source>
</evidence>
<dbReference type="InterPro" id="IPR050765">
    <property type="entry name" value="Riboflavin_Biosynth_HTPR"/>
</dbReference>